<dbReference type="STRING" id="395495.Lcho_0487"/>
<proteinExistence type="predicted"/>
<dbReference type="PANTHER" id="PTHR44858:SF1">
    <property type="entry name" value="UDP-N-ACETYLGLUCOSAMINE--PEPTIDE N-ACETYLGLUCOSAMINYLTRANSFERASE SPINDLY-RELATED"/>
    <property type="match status" value="1"/>
</dbReference>
<dbReference type="PROSITE" id="PS50005">
    <property type="entry name" value="TPR"/>
    <property type="match status" value="5"/>
</dbReference>
<keyword evidence="5" id="KW-1185">Reference proteome</keyword>
<dbReference type="eggNOG" id="COG0859">
    <property type="taxonomic scope" value="Bacteria"/>
</dbReference>
<evidence type="ECO:0000313" key="4">
    <source>
        <dbReference type="EMBL" id="ACB32762.1"/>
    </source>
</evidence>
<dbReference type="SUPFAM" id="SSF48452">
    <property type="entry name" value="TPR-like"/>
    <property type="match status" value="1"/>
</dbReference>
<dbReference type="SMART" id="SM00028">
    <property type="entry name" value="TPR"/>
    <property type="match status" value="8"/>
</dbReference>
<dbReference type="KEGG" id="lch:Lcho_0487"/>
<keyword evidence="2 3" id="KW-0802">TPR repeat</keyword>
<evidence type="ECO:0000313" key="5">
    <source>
        <dbReference type="Proteomes" id="UP000001693"/>
    </source>
</evidence>
<gene>
    <name evidence="4" type="ordered locus">Lcho_0487</name>
</gene>
<dbReference type="AlphaFoldDB" id="B1XXZ3"/>
<feature type="repeat" description="TPR" evidence="3">
    <location>
        <begin position="63"/>
        <end position="96"/>
    </location>
</feature>
<protein>
    <submittedName>
        <fullName evidence="4">Tetratricopeptide TPR_2 repeat protein</fullName>
    </submittedName>
</protein>
<sequence>MGDWLLQAGRHDEAESAYRKALQIKPLHARAQEGLGLVLLRIGRLEEAFLHLEAAHKVEPDNAEILTHWGLVDLEMGNLGNAAGKFHRAIERDPRNPHAWHNLGLVALKQGQVDTSIELLRKAIEIRPQHGLAYSNLAMALRRAERLDDALDAARKATEYKADNARVWVVLADVQMNLGDFDAAGQSLERATAIDPQHVGTFVGLGKRHAATGDPTRSREAYTRALQLNPDSADARGGLGELELLLGQWSTAWDLYEARRRVEGTPVRPYPFKPWQGEDLQQRHILVHAEQGLGDIILFASCLPQLQALGGQCTIEVRSRMQALFARSFPQARVIGRAANAELLDWPAELPAFDYEIPFGSLPRWFRARATDFPAHQGYLVADAARVQTWRDKLAPGGRPTVGIAWRGGMAATSKLQRSLELKALVSALAPTGVQLVCLQYGNVDAELEQVRSELGVHIDPGVSGFGDLDDLAALTQACDRIVTVCSTQAHLTGALGKPGLVLVPSNPSWRYLHTGTSMPWYPSLQLVRQQQPGDWSAVLTQAQSWVTSQTAASHSIADAPSGDAL</sequence>
<dbReference type="Pfam" id="PF13181">
    <property type="entry name" value="TPR_8"/>
    <property type="match status" value="1"/>
</dbReference>
<dbReference type="InterPro" id="IPR019734">
    <property type="entry name" value="TPR_rpt"/>
</dbReference>
<dbReference type="SUPFAM" id="SSF53756">
    <property type="entry name" value="UDP-Glycosyltransferase/glycogen phosphorylase"/>
    <property type="match status" value="1"/>
</dbReference>
<feature type="repeat" description="TPR" evidence="3">
    <location>
        <begin position="97"/>
        <end position="130"/>
    </location>
</feature>
<dbReference type="PROSITE" id="PS50293">
    <property type="entry name" value="TPR_REGION"/>
    <property type="match status" value="1"/>
</dbReference>
<dbReference type="Proteomes" id="UP000001693">
    <property type="component" value="Chromosome"/>
</dbReference>
<dbReference type="InterPro" id="IPR011990">
    <property type="entry name" value="TPR-like_helical_dom_sf"/>
</dbReference>
<dbReference type="Gene3D" id="3.40.50.2000">
    <property type="entry name" value="Glycogen Phosphorylase B"/>
    <property type="match status" value="1"/>
</dbReference>
<dbReference type="Pfam" id="PF13432">
    <property type="entry name" value="TPR_16"/>
    <property type="match status" value="2"/>
</dbReference>
<feature type="repeat" description="TPR" evidence="3">
    <location>
        <begin position="199"/>
        <end position="232"/>
    </location>
</feature>
<dbReference type="InterPro" id="IPR050498">
    <property type="entry name" value="Ycf3"/>
</dbReference>
<dbReference type="HOGENOM" id="CLU_010140_1_1_4"/>
<accession>B1XXZ3</accession>
<keyword evidence="1" id="KW-0677">Repeat</keyword>
<dbReference type="Pfam" id="PF13424">
    <property type="entry name" value="TPR_12"/>
    <property type="match status" value="1"/>
</dbReference>
<dbReference type="PANTHER" id="PTHR44858">
    <property type="entry name" value="TETRATRICOPEPTIDE REPEAT PROTEIN 6"/>
    <property type="match status" value="1"/>
</dbReference>
<dbReference type="Gene3D" id="1.25.40.10">
    <property type="entry name" value="Tetratricopeptide repeat domain"/>
    <property type="match status" value="1"/>
</dbReference>
<dbReference type="eggNOG" id="COG0457">
    <property type="taxonomic scope" value="Bacteria"/>
</dbReference>
<evidence type="ECO:0000256" key="1">
    <source>
        <dbReference type="ARBA" id="ARBA00022737"/>
    </source>
</evidence>
<feature type="repeat" description="TPR" evidence="3">
    <location>
        <begin position="29"/>
        <end position="62"/>
    </location>
</feature>
<evidence type="ECO:0000256" key="2">
    <source>
        <dbReference type="ARBA" id="ARBA00022803"/>
    </source>
</evidence>
<evidence type="ECO:0000256" key="3">
    <source>
        <dbReference type="PROSITE-ProRule" id="PRU00339"/>
    </source>
</evidence>
<organism evidence="4 5">
    <name type="scientific">Leptothrix cholodnii (strain ATCC 51168 / LMG 8142 / SP-6)</name>
    <name type="common">Leptothrix discophora (strain SP-6)</name>
    <dbReference type="NCBI Taxonomy" id="395495"/>
    <lineage>
        <taxon>Bacteria</taxon>
        <taxon>Pseudomonadati</taxon>
        <taxon>Pseudomonadota</taxon>
        <taxon>Betaproteobacteria</taxon>
        <taxon>Burkholderiales</taxon>
        <taxon>Sphaerotilaceae</taxon>
        <taxon>Leptothrix</taxon>
    </lineage>
</organism>
<name>B1XXZ3_LEPCP</name>
<dbReference type="EMBL" id="CP001013">
    <property type="protein sequence ID" value="ACB32762.1"/>
    <property type="molecule type" value="Genomic_DNA"/>
</dbReference>
<reference evidence="4 5" key="1">
    <citation type="submission" date="2008-03" db="EMBL/GenBank/DDBJ databases">
        <title>Complete sequence of Leptothrix cholodnii SP-6.</title>
        <authorList>
            <consortium name="US DOE Joint Genome Institute"/>
            <person name="Copeland A."/>
            <person name="Lucas S."/>
            <person name="Lapidus A."/>
            <person name="Glavina del Rio T."/>
            <person name="Dalin E."/>
            <person name="Tice H."/>
            <person name="Bruce D."/>
            <person name="Goodwin L."/>
            <person name="Pitluck S."/>
            <person name="Chertkov O."/>
            <person name="Brettin T."/>
            <person name="Detter J.C."/>
            <person name="Han C."/>
            <person name="Kuske C.R."/>
            <person name="Schmutz J."/>
            <person name="Larimer F."/>
            <person name="Land M."/>
            <person name="Hauser L."/>
            <person name="Kyrpides N."/>
            <person name="Lykidis A."/>
            <person name="Emerson D."/>
            <person name="Richardson P."/>
        </authorList>
    </citation>
    <scope>NUCLEOTIDE SEQUENCE [LARGE SCALE GENOMIC DNA]</scope>
    <source>
        <strain evidence="5">ATCC 51168 / LMG 8142 / SP-6</strain>
    </source>
</reference>
<feature type="repeat" description="TPR" evidence="3">
    <location>
        <begin position="165"/>
        <end position="198"/>
    </location>
</feature>